<dbReference type="InterPro" id="IPR036259">
    <property type="entry name" value="MFS_trans_sf"/>
</dbReference>
<feature type="transmembrane region" description="Helical" evidence="8">
    <location>
        <begin position="116"/>
        <end position="143"/>
    </location>
</feature>
<dbReference type="InterPro" id="IPR020846">
    <property type="entry name" value="MFS_dom"/>
</dbReference>
<evidence type="ECO:0000256" key="5">
    <source>
        <dbReference type="ARBA" id="ARBA00022847"/>
    </source>
</evidence>
<dbReference type="AlphaFoldDB" id="A0A830H912"/>
<dbReference type="PANTHER" id="PTHR43528">
    <property type="entry name" value="ALPHA-KETOGLUTARATE PERMEASE"/>
    <property type="match status" value="1"/>
</dbReference>
<evidence type="ECO:0000256" key="8">
    <source>
        <dbReference type="SAM" id="Phobius"/>
    </source>
</evidence>
<evidence type="ECO:0000313" key="11">
    <source>
        <dbReference type="Proteomes" id="UP000660262"/>
    </source>
</evidence>
<protein>
    <recommendedName>
        <fullName evidence="9">Major facilitator superfamily (MFS) profile domain-containing protein</fullName>
    </recommendedName>
</protein>
<dbReference type="PROSITE" id="PS50850">
    <property type="entry name" value="MFS"/>
    <property type="match status" value="1"/>
</dbReference>
<keyword evidence="6 8" id="KW-1133">Transmembrane helix</keyword>
<keyword evidence="5" id="KW-0769">Symport</keyword>
<comment type="subcellular location">
    <subcellularLocation>
        <location evidence="1">Cell membrane</location>
        <topology evidence="1">Multi-pass membrane protein</topology>
    </subcellularLocation>
</comment>
<gene>
    <name evidence="10" type="ORF">PPROV_000041400</name>
</gene>
<dbReference type="OrthoDB" id="5296287at2759"/>
<dbReference type="GO" id="GO:0015293">
    <property type="term" value="F:symporter activity"/>
    <property type="evidence" value="ECO:0007669"/>
    <property type="project" value="UniProtKB-KW"/>
</dbReference>
<feature type="transmembrane region" description="Helical" evidence="8">
    <location>
        <begin position="422"/>
        <end position="443"/>
    </location>
</feature>
<feature type="transmembrane region" description="Helical" evidence="8">
    <location>
        <begin position="360"/>
        <end position="384"/>
    </location>
</feature>
<feature type="transmembrane region" description="Helical" evidence="8">
    <location>
        <begin position="299"/>
        <end position="319"/>
    </location>
</feature>
<evidence type="ECO:0000256" key="4">
    <source>
        <dbReference type="ARBA" id="ARBA00022692"/>
    </source>
</evidence>
<keyword evidence="4 8" id="KW-0812">Transmembrane</keyword>
<keyword evidence="11" id="KW-1185">Reference proteome</keyword>
<dbReference type="InterPro" id="IPR005829">
    <property type="entry name" value="Sugar_transporter_CS"/>
</dbReference>
<feature type="transmembrane region" description="Helical" evidence="8">
    <location>
        <begin position="61"/>
        <end position="83"/>
    </location>
</feature>
<feature type="transmembrane region" description="Helical" evidence="8">
    <location>
        <begin position="396"/>
        <end position="416"/>
    </location>
</feature>
<organism evidence="10 11">
    <name type="scientific">Pycnococcus provasolii</name>
    <dbReference type="NCBI Taxonomy" id="41880"/>
    <lineage>
        <taxon>Eukaryota</taxon>
        <taxon>Viridiplantae</taxon>
        <taxon>Chlorophyta</taxon>
        <taxon>Pseudoscourfieldiophyceae</taxon>
        <taxon>Pseudoscourfieldiales</taxon>
        <taxon>Pycnococcaceae</taxon>
        <taxon>Pycnococcus</taxon>
    </lineage>
</organism>
<feature type="domain" description="Major facilitator superfamily (MFS) profile" evidence="9">
    <location>
        <begin position="25"/>
        <end position="447"/>
    </location>
</feature>
<comment type="caution">
    <text evidence="10">The sequence shown here is derived from an EMBL/GenBank/DDBJ whole genome shotgun (WGS) entry which is preliminary data.</text>
</comment>
<dbReference type="Proteomes" id="UP000660262">
    <property type="component" value="Unassembled WGS sequence"/>
</dbReference>
<name>A0A830H912_9CHLO</name>
<keyword evidence="3" id="KW-1003">Cell membrane</keyword>
<dbReference type="PROSITE" id="PS00217">
    <property type="entry name" value="SUGAR_TRANSPORT_2"/>
    <property type="match status" value="1"/>
</dbReference>
<feature type="transmembrane region" description="Helical" evidence="8">
    <location>
        <begin position="189"/>
        <end position="208"/>
    </location>
</feature>
<evidence type="ECO:0000256" key="1">
    <source>
        <dbReference type="ARBA" id="ARBA00004651"/>
    </source>
</evidence>
<reference evidence="10" key="1">
    <citation type="submission" date="2020-10" db="EMBL/GenBank/DDBJ databases">
        <title>Unveiling of a novel bifunctional photoreceptor, Dualchrome1, isolated from a cosmopolitan green alga.</title>
        <authorList>
            <person name="Suzuki S."/>
            <person name="Kawachi M."/>
        </authorList>
    </citation>
    <scope>NUCLEOTIDE SEQUENCE</scope>
    <source>
        <strain evidence="10">NIES 2893</strain>
    </source>
</reference>
<evidence type="ECO:0000313" key="10">
    <source>
        <dbReference type="EMBL" id="GHP01657.1"/>
    </source>
</evidence>
<evidence type="ECO:0000256" key="2">
    <source>
        <dbReference type="ARBA" id="ARBA00022448"/>
    </source>
</evidence>
<proteinExistence type="predicted"/>
<dbReference type="InterPro" id="IPR005828">
    <property type="entry name" value="MFS_sugar_transport-like"/>
</dbReference>
<evidence type="ECO:0000256" key="7">
    <source>
        <dbReference type="ARBA" id="ARBA00023136"/>
    </source>
</evidence>
<feature type="transmembrane region" description="Helical" evidence="8">
    <location>
        <begin position="92"/>
        <end position="110"/>
    </location>
</feature>
<dbReference type="Gene3D" id="1.20.1250.20">
    <property type="entry name" value="MFS general substrate transporter like domains"/>
    <property type="match status" value="1"/>
</dbReference>
<dbReference type="SUPFAM" id="SSF103473">
    <property type="entry name" value="MFS general substrate transporter"/>
    <property type="match status" value="1"/>
</dbReference>
<keyword evidence="2" id="KW-0813">Transport</keyword>
<dbReference type="GO" id="GO:0005886">
    <property type="term" value="C:plasma membrane"/>
    <property type="evidence" value="ECO:0007669"/>
    <property type="project" value="UniProtKB-SubCell"/>
</dbReference>
<evidence type="ECO:0000256" key="3">
    <source>
        <dbReference type="ARBA" id="ARBA00022475"/>
    </source>
</evidence>
<evidence type="ECO:0000259" key="9">
    <source>
        <dbReference type="PROSITE" id="PS50850"/>
    </source>
</evidence>
<dbReference type="PANTHER" id="PTHR43528:SF1">
    <property type="entry name" value="ALPHA-KETOGLUTARATE PERMEASE"/>
    <property type="match status" value="1"/>
</dbReference>
<feature type="transmembrane region" description="Helical" evidence="8">
    <location>
        <begin position="331"/>
        <end position="348"/>
    </location>
</feature>
<accession>A0A830H912</accession>
<feature type="transmembrane region" description="Helical" evidence="8">
    <location>
        <begin position="272"/>
        <end position="293"/>
    </location>
</feature>
<feature type="transmembrane region" description="Helical" evidence="8">
    <location>
        <begin position="155"/>
        <end position="177"/>
    </location>
</feature>
<sequence length="450" mass="47677">MSPGVPHLQVGGVQYASAALALLRHVWPICIGNVLEWYEYSAYAYVTPEIKRAFFGGDATLTWLGFAVTFVARPLGGTVFGILSDRYGRRRALLLTIWGMLFATVAQGLLPTRSFVFAAAMCTLRIVQGACAGGEVGAISVFLAESAEPGCRGMAIALISMTGNLAFFAASGVVVLLRHTLDDDAMSSWGWRVPFLLALPPGLLSAFMRSRIQETKAFLREGGGGSHVVQNDVVEGDERELDGEHTALQPTGNAASATTTMTTASYPSLRDLAIAISAPAGIASVWYGVVYSASLNEDALLANAGAQLVALFLNPIAAMVSDAFGVERQQLVANILIMVLGPVGMHVATNREASARARFASVSVLLGSLQGFAGATIYLLVVQLFSVKTRNTRMGFAYNVSLAIFGGLFPVCAELIGPSKVWCLLLMTGLISVLGCCGALVIMPRKKAWQ</sequence>
<dbReference type="Pfam" id="PF00083">
    <property type="entry name" value="Sugar_tr"/>
    <property type="match status" value="1"/>
</dbReference>
<dbReference type="InterPro" id="IPR051084">
    <property type="entry name" value="H+-coupled_symporters"/>
</dbReference>
<evidence type="ECO:0000256" key="6">
    <source>
        <dbReference type="ARBA" id="ARBA00022989"/>
    </source>
</evidence>
<keyword evidence="7 8" id="KW-0472">Membrane</keyword>
<dbReference type="EMBL" id="BNJQ01000001">
    <property type="protein sequence ID" value="GHP01657.1"/>
    <property type="molecule type" value="Genomic_DNA"/>
</dbReference>